<gene>
    <name evidence="2" type="ORF">DFH07DRAFT_767310</name>
</gene>
<dbReference type="EMBL" id="JARJLG010000015">
    <property type="protein sequence ID" value="KAJ7774634.1"/>
    <property type="molecule type" value="Genomic_DNA"/>
</dbReference>
<feature type="compositionally biased region" description="Low complexity" evidence="1">
    <location>
        <begin position="109"/>
        <end position="120"/>
    </location>
</feature>
<dbReference type="Proteomes" id="UP001215280">
    <property type="component" value="Unassembled WGS sequence"/>
</dbReference>
<evidence type="ECO:0000313" key="3">
    <source>
        <dbReference type="Proteomes" id="UP001215280"/>
    </source>
</evidence>
<feature type="region of interest" description="Disordered" evidence="1">
    <location>
        <begin position="84"/>
        <end position="125"/>
    </location>
</feature>
<evidence type="ECO:0000313" key="2">
    <source>
        <dbReference type="EMBL" id="KAJ7774634.1"/>
    </source>
</evidence>
<organism evidence="2 3">
    <name type="scientific">Mycena maculata</name>
    <dbReference type="NCBI Taxonomy" id="230809"/>
    <lineage>
        <taxon>Eukaryota</taxon>
        <taxon>Fungi</taxon>
        <taxon>Dikarya</taxon>
        <taxon>Basidiomycota</taxon>
        <taxon>Agaricomycotina</taxon>
        <taxon>Agaricomycetes</taxon>
        <taxon>Agaricomycetidae</taxon>
        <taxon>Agaricales</taxon>
        <taxon>Marasmiineae</taxon>
        <taxon>Mycenaceae</taxon>
        <taxon>Mycena</taxon>
    </lineage>
</organism>
<evidence type="ECO:0000256" key="1">
    <source>
        <dbReference type="SAM" id="MobiDB-lite"/>
    </source>
</evidence>
<dbReference type="AlphaFoldDB" id="A0AAD7JYQ2"/>
<keyword evidence="3" id="KW-1185">Reference proteome</keyword>
<sequence>MTSQPDTSPSMILTMHKGPTPEETLIAYEVDTTSIVYGLPPSSYKEELLRDYRGTFHAAAHNERCQVTYDISCQYLKNLHEVQQTGSHTDSDSDSLISSDSSPPPLEDVAPSPVLSSPAPITSPVGERPWGASGWHEAFVHVPDDFVPARLAMIDGEPLERAWASLGAQNPRAALATYNRVQQTGAGAWEDPFDSPVSSHPDEPKNIDEEMDMKTGHHNLRTQIISIHGIKNVQCSCDDSKHSQHTRRDAFTFTDAAGHVVIKKLKTLSLPLN</sequence>
<proteinExistence type="predicted"/>
<reference evidence="2" key="1">
    <citation type="submission" date="2023-03" db="EMBL/GenBank/DDBJ databases">
        <title>Massive genome expansion in bonnet fungi (Mycena s.s.) driven by repeated elements and novel gene families across ecological guilds.</title>
        <authorList>
            <consortium name="Lawrence Berkeley National Laboratory"/>
            <person name="Harder C.B."/>
            <person name="Miyauchi S."/>
            <person name="Viragh M."/>
            <person name="Kuo A."/>
            <person name="Thoen E."/>
            <person name="Andreopoulos B."/>
            <person name="Lu D."/>
            <person name="Skrede I."/>
            <person name="Drula E."/>
            <person name="Henrissat B."/>
            <person name="Morin E."/>
            <person name="Kohler A."/>
            <person name="Barry K."/>
            <person name="LaButti K."/>
            <person name="Morin E."/>
            <person name="Salamov A."/>
            <person name="Lipzen A."/>
            <person name="Mereny Z."/>
            <person name="Hegedus B."/>
            <person name="Baldrian P."/>
            <person name="Stursova M."/>
            <person name="Weitz H."/>
            <person name="Taylor A."/>
            <person name="Grigoriev I.V."/>
            <person name="Nagy L.G."/>
            <person name="Martin F."/>
            <person name="Kauserud H."/>
        </authorList>
    </citation>
    <scope>NUCLEOTIDE SEQUENCE</scope>
    <source>
        <strain evidence="2">CBHHK188m</strain>
    </source>
</reference>
<accession>A0AAD7JYQ2</accession>
<comment type="caution">
    <text evidence="2">The sequence shown here is derived from an EMBL/GenBank/DDBJ whole genome shotgun (WGS) entry which is preliminary data.</text>
</comment>
<name>A0AAD7JYQ2_9AGAR</name>
<protein>
    <submittedName>
        <fullName evidence="2">Uncharacterized protein</fullName>
    </submittedName>
</protein>